<feature type="compositionally biased region" description="Polar residues" evidence="1">
    <location>
        <begin position="179"/>
        <end position="200"/>
    </location>
</feature>
<keyword evidence="2" id="KW-0812">Transmembrane</keyword>
<reference evidence="3" key="1">
    <citation type="submission" date="2016-09" db="EMBL/GenBank/DDBJ databases">
        <title>Draft genome of thermotolerant cyanobacterium Desertifilum sp. strain IPPAS B-1220.</title>
        <authorList>
            <person name="Sinetova M.A."/>
            <person name="Bolakhan K."/>
            <person name="Zayadan B.K."/>
            <person name="Mironov K.S."/>
            <person name="Ustinova V."/>
            <person name="Kupriyanova E.V."/>
            <person name="Sidorov R.A."/>
            <person name="Skrypnik A.N."/>
            <person name="Gogoleva N.E."/>
            <person name="Gogolev Y.V."/>
            <person name="Los D.A."/>
        </authorList>
    </citation>
    <scope>NUCLEOTIDE SEQUENCE [LARGE SCALE GENOMIC DNA]</scope>
    <source>
        <strain evidence="3">IPPAS B-1220</strain>
    </source>
</reference>
<feature type="compositionally biased region" description="Polar residues" evidence="1">
    <location>
        <begin position="211"/>
        <end position="223"/>
    </location>
</feature>
<feature type="region of interest" description="Disordered" evidence="1">
    <location>
        <begin position="114"/>
        <end position="146"/>
    </location>
</feature>
<dbReference type="AlphaFoldDB" id="A0A1E5QPC2"/>
<feature type="region of interest" description="Disordered" evidence="1">
    <location>
        <begin position="179"/>
        <end position="225"/>
    </location>
</feature>
<dbReference type="STRING" id="1781255.BH720_03940"/>
<gene>
    <name evidence="3" type="ORF">BH720_03940</name>
</gene>
<feature type="transmembrane region" description="Helical" evidence="2">
    <location>
        <begin position="20"/>
        <end position="40"/>
    </location>
</feature>
<keyword evidence="2" id="KW-0472">Membrane</keyword>
<feature type="compositionally biased region" description="Polar residues" evidence="1">
    <location>
        <begin position="54"/>
        <end position="67"/>
    </location>
</feature>
<feature type="region of interest" description="Disordered" evidence="1">
    <location>
        <begin position="324"/>
        <end position="360"/>
    </location>
</feature>
<organism evidence="3">
    <name type="scientific">Desertifilum tharense IPPAS B-1220</name>
    <dbReference type="NCBI Taxonomy" id="1781255"/>
    <lineage>
        <taxon>Bacteria</taxon>
        <taxon>Bacillati</taxon>
        <taxon>Cyanobacteriota</taxon>
        <taxon>Cyanophyceae</taxon>
        <taxon>Desertifilales</taxon>
        <taxon>Desertifilaceae</taxon>
        <taxon>Desertifilum</taxon>
    </lineage>
</organism>
<feature type="region of interest" description="Disordered" evidence="1">
    <location>
        <begin position="54"/>
        <end position="86"/>
    </location>
</feature>
<name>A0A1E5QPC2_9CYAN</name>
<accession>A0A1E5QPC2</accession>
<comment type="caution">
    <text evidence="3">The sequence shown here is derived from an EMBL/GenBank/DDBJ whole genome shotgun (WGS) entry which is preliminary data.</text>
</comment>
<protein>
    <submittedName>
        <fullName evidence="3">Uncharacterized protein</fullName>
    </submittedName>
</protein>
<keyword evidence="2" id="KW-1133">Transmembrane helix</keyword>
<feature type="compositionally biased region" description="Polar residues" evidence="1">
    <location>
        <begin position="116"/>
        <end position="146"/>
    </location>
</feature>
<dbReference type="RefSeq" id="WP_069965859.1">
    <property type="nucleotide sequence ID" value="NZ_CM124774.1"/>
</dbReference>
<dbReference type="OrthoDB" id="459661at2"/>
<dbReference type="EMBL" id="MJGC01000037">
    <property type="protein sequence ID" value="OEJ76506.1"/>
    <property type="molecule type" value="Genomic_DNA"/>
</dbReference>
<sequence>MKSHRLPASLRYLKARLRPVASPAFWITSLIISVVSLGLWEMWTNPEWVSQWTAQPGTQRPQSSTSAPAEDSAASTGEDGQPAELSAEDALDLESVSAVLRDLDTVNAAPDLEEAVQSSNSALPRTPTSSPSNVTPQFGSNNPFAAYSQNNPFSSFNAGGPSNTLATAVGDNLFSLPLNANGTSTNSNNEARTNPSNPLQSALERSATPPEATSNPATANPSSLVRPGAEGLVEAASQQIPILSPQPNFVSPTAIGNTVPYTTPPSNSYNYLIQNAPNPSLPPVTVPAPVPIAPVIPNTSGYVTPVTPNLQTGFNNPTPNFTSPGLQPSQFEAPASPYSIDTRIPGRTLGGGRIGTFSNP</sequence>
<proteinExistence type="predicted"/>
<evidence type="ECO:0000256" key="2">
    <source>
        <dbReference type="SAM" id="Phobius"/>
    </source>
</evidence>
<evidence type="ECO:0000256" key="1">
    <source>
        <dbReference type="SAM" id="MobiDB-lite"/>
    </source>
</evidence>
<evidence type="ECO:0000313" key="3">
    <source>
        <dbReference type="EMBL" id="OEJ76506.1"/>
    </source>
</evidence>